<protein>
    <submittedName>
        <fullName evidence="1">Uncharacterized protein</fullName>
    </submittedName>
</protein>
<gene>
    <name evidence="1" type="ORF">SEA_CUKE_36</name>
</gene>
<name>A0A2L1IWU7_9CAUD</name>
<evidence type="ECO:0000313" key="1">
    <source>
        <dbReference type="EMBL" id="AVD99654.1"/>
    </source>
</evidence>
<sequence>MEITSNRKAIAEAAEKAGFQRVFTPHFDVYRKGDNEIEIFYFSTGRLKGTFIEYMQKEKITKVGPILDYFRIMANQS</sequence>
<proteinExistence type="predicted"/>
<reference evidence="2" key="1">
    <citation type="submission" date="2018-01" db="EMBL/GenBank/DDBJ databases">
        <authorList>
            <person name="Gaut B.S."/>
            <person name="Morton B.R."/>
            <person name="Clegg M.T."/>
            <person name="Duvall M.R."/>
        </authorList>
    </citation>
    <scope>NUCLEOTIDE SEQUENCE [LARGE SCALE GENOMIC DNA]</scope>
</reference>
<keyword evidence="2" id="KW-1185">Reference proteome</keyword>
<organism evidence="1 2">
    <name type="scientific">Mycobacterium phage Cuke</name>
    <dbReference type="NCBI Taxonomy" id="2079417"/>
    <lineage>
        <taxon>Viruses</taxon>
        <taxon>Duplodnaviria</taxon>
        <taxon>Heunggongvirae</taxon>
        <taxon>Uroviricota</taxon>
        <taxon>Caudoviricetes</taxon>
        <taxon>Cukevirus</taxon>
        <taxon>Cukevirus cuke</taxon>
    </lineage>
</organism>
<evidence type="ECO:0000313" key="2">
    <source>
        <dbReference type="Proteomes" id="UP000240246"/>
    </source>
</evidence>
<accession>A0A2L1IWU7</accession>
<dbReference type="Proteomes" id="UP000240246">
    <property type="component" value="Segment"/>
</dbReference>
<dbReference type="EMBL" id="MG757156">
    <property type="protein sequence ID" value="AVD99654.1"/>
    <property type="molecule type" value="Genomic_DNA"/>
</dbReference>